<feature type="binding site" evidence="8">
    <location>
        <position position="331"/>
    </location>
    <ligand>
        <name>Mn(2+)</name>
        <dbReference type="ChEBI" id="CHEBI:29035"/>
        <label>1</label>
    </ligand>
</feature>
<sequence>MKIETTTQPRSEIEADMEIVCVVEKNLGHPWAEEDKKLLELSGFEGGQDETCLMPQSRRIYVGADSLHHDDIRSAYAAAIRALRKTKAEHVKTGLYLGKCSAQNIKAMAEGMILGDYEFDAYKTEKAKHPIKKVTIACEDFNGKSIDCEKAKAYVDAAVTVALATNYTRSIVNMPPDDMTPEILGLKAVSLAEENGLECIVLDEKGLEAENMEAFLAVSRASHHPPRLVHLAYKPENAKFKVALVGKGLTYDSGGLSLKPAEYMVTMKSDKSGACAVLGIMKAVSELKLPIEVHGIIGATENMIGGNAYKPDDILKAKNGTTIEIRNTDAEGRLVLADCLCYAQEKVAPDYLLDFATLTGACVVALGEYTTGLMGHDRGLKHSFSKAATNAGELTGTLPFNRYLKKLLKSDVADVCNISSSRYGGAITAALFLDHFIEKEYKHKWLHLDIAGPAFVEKPWGYNPAGASGAGVRMTVKWFEQIVKQANKEDKSSSH</sequence>
<feature type="binding site" evidence="8">
    <location>
        <position position="331"/>
    </location>
    <ligand>
        <name>Mn(2+)</name>
        <dbReference type="ChEBI" id="CHEBI:29035"/>
        <label>2</label>
    </ligand>
</feature>
<dbReference type="Gene3D" id="3.40.220.10">
    <property type="entry name" value="Leucine Aminopeptidase, subunit E, domain 1"/>
    <property type="match status" value="1"/>
</dbReference>
<evidence type="ECO:0000313" key="11">
    <source>
        <dbReference type="Proteomes" id="UP001321445"/>
    </source>
</evidence>
<evidence type="ECO:0000256" key="3">
    <source>
        <dbReference type="ARBA" id="ARBA00009528"/>
    </source>
</evidence>
<evidence type="ECO:0000256" key="6">
    <source>
        <dbReference type="ARBA" id="ARBA00022801"/>
    </source>
</evidence>
<evidence type="ECO:0000256" key="1">
    <source>
        <dbReference type="ARBA" id="ARBA00000135"/>
    </source>
</evidence>
<evidence type="ECO:0000256" key="7">
    <source>
        <dbReference type="ARBA" id="ARBA00023211"/>
    </source>
</evidence>
<comment type="catalytic activity">
    <reaction evidence="2 8">
        <text>Release of an N-terminal amino acid, preferentially leucine, but not glutamic or aspartic acids.</text>
        <dbReference type="EC" id="3.4.11.10"/>
    </reaction>
</comment>
<dbReference type="HAMAP" id="MF_00181">
    <property type="entry name" value="Cytosol_peptidase_M17"/>
    <property type="match status" value="1"/>
</dbReference>
<dbReference type="InterPro" id="IPR023042">
    <property type="entry name" value="Peptidase_M17_leu_NH2_pept"/>
</dbReference>
<feature type="active site" evidence="8">
    <location>
        <position position="333"/>
    </location>
</feature>
<evidence type="ECO:0000256" key="4">
    <source>
        <dbReference type="ARBA" id="ARBA00022438"/>
    </source>
</evidence>
<proteinExistence type="inferred from homology"/>
<dbReference type="InterPro" id="IPR008283">
    <property type="entry name" value="Peptidase_M17_N"/>
</dbReference>
<dbReference type="NCBIfam" id="NF002081">
    <property type="entry name" value="PRK00913.3-3"/>
    <property type="match status" value="1"/>
</dbReference>
<comment type="function">
    <text evidence="8">Presumably involved in the processing and regular turnover of intracellular proteins. Catalyzes the removal of unsubstituted N-terminal amino acids from various peptides.</text>
</comment>
<dbReference type="PROSITE" id="PS00631">
    <property type="entry name" value="CYTOSOL_AP"/>
    <property type="match status" value="1"/>
</dbReference>
<dbReference type="EMBL" id="AP027370">
    <property type="protein sequence ID" value="BDY13951.1"/>
    <property type="molecule type" value="Genomic_DNA"/>
</dbReference>
<evidence type="ECO:0000259" key="9">
    <source>
        <dbReference type="PROSITE" id="PS00631"/>
    </source>
</evidence>
<organism evidence="10 11">
    <name type="scientific">Hydrogenimonas cancrithermarum</name>
    <dbReference type="NCBI Taxonomy" id="2993563"/>
    <lineage>
        <taxon>Bacteria</taxon>
        <taxon>Pseudomonadati</taxon>
        <taxon>Campylobacterota</taxon>
        <taxon>Epsilonproteobacteria</taxon>
        <taxon>Campylobacterales</taxon>
        <taxon>Hydrogenimonadaceae</taxon>
        <taxon>Hydrogenimonas</taxon>
    </lineage>
</organism>
<feature type="domain" description="Cytosol aminopeptidase" evidence="9">
    <location>
        <begin position="327"/>
        <end position="334"/>
    </location>
</feature>
<dbReference type="PANTHER" id="PTHR11963">
    <property type="entry name" value="LEUCINE AMINOPEPTIDASE-RELATED"/>
    <property type="match status" value="1"/>
</dbReference>
<dbReference type="InterPro" id="IPR011356">
    <property type="entry name" value="Leucine_aapep/pepB"/>
</dbReference>
<dbReference type="EC" id="3.4.11.1" evidence="8"/>
<keyword evidence="5 8" id="KW-0645">Protease</keyword>
<protein>
    <recommendedName>
        <fullName evidence="8">Probable cytosol aminopeptidase</fullName>
        <ecNumber evidence="8">3.4.11.1</ecNumber>
    </recommendedName>
    <alternativeName>
        <fullName evidence="8">Leucine aminopeptidase</fullName>
        <shortName evidence="8">LAP</shortName>
        <ecNumber evidence="8">3.4.11.10</ecNumber>
    </alternativeName>
    <alternativeName>
        <fullName evidence="8">Leucyl aminopeptidase</fullName>
    </alternativeName>
</protein>
<feature type="binding site" evidence="8">
    <location>
        <position position="252"/>
    </location>
    <ligand>
        <name>Mn(2+)</name>
        <dbReference type="ChEBI" id="CHEBI:29035"/>
        <label>2</label>
    </ligand>
</feature>
<comment type="subcellular location">
    <subcellularLocation>
        <location evidence="8">Cytoplasm</location>
    </subcellularLocation>
</comment>
<dbReference type="InterPro" id="IPR000819">
    <property type="entry name" value="Peptidase_M17_C"/>
</dbReference>
<comment type="similarity">
    <text evidence="3 8">Belongs to the peptidase M17 family.</text>
</comment>
<dbReference type="SUPFAM" id="SSF53187">
    <property type="entry name" value="Zn-dependent exopeptidases"/>
    <property type="match status" value="1"/>
</dbReference>
<feature type="active site" evidence="8">
    <location>
        <position position="259"/>
    </location>
</feature>
<dbReference type="Pfam" id="PF02789">
    <property type="entry name" value="Peptidase_M17_N"/>
    <property type="match status" value="1"/>
</dbReference>
<evidence type="ECO:0000313" key="10">
    <source>
        <dbReference type="EMBL" id="BDY13951.1"/>
    </source>
</evidence>
<keyword evidence="8" id="KW-0963">Cytoplasm</keyword>
<evidence type="ECO:0000256" key="5">
    <source>
        <dbReference type="ARBA" id="ARBA00022670"/>
    </source>
</evidence>
<reference evidence="10 11" key="1">
    <citation type="submission" date="2023-03" db="EMBL/GenBank/DDBJ databases">
        <title>Description of Hydrogenimonas sp. ISO32.</title>
        <authorList>
            <person name="Mino S."/>
            <person name="Fukazawa S."/>
            <person name="Sawabe T."/>
        </authorList>
    </citation>
    <scope>NUCLEOTIDE SEQUENCE [LARGE SCALE GENOMIC DNA]</scope>
    <source>
        <strain evidence="10 11">ISO32</strain>
    </source>
</reference>
<keyword evidence="11" id="KW-1185">Reference proteome</keyword>
<comment type="cofactor">
    <cofactor evidence="8">
        <name>Mn(2+)</name>
        <dbReference type="ChEBI" id="CHEBI:29035"/>
    </cofactor>
    <text evidence="8">Binds 2 manganese ions per subunit.</text>
</comment>
<dbReference type="SUPFAM" id="SSF52949">
    <property type="entry name" value="Macro domain-like"/>
    <property type="match status" value="1"/>
</dbReference>
<gene>
    <name evidence="8 10" type="primary">pepA</name>
    <name evidence="10" type="ORF">HCR_22630</name>
</gene>
<feature type="binding site" evidence="8">
    <location>
        <position position="270"/>
    </location>
    <ligand>
        <name>Mn(2+)</name>
        <dbReference type="ChEBI" id="CHEBI:29035"/>
        <label>2</label>
    </ligand>
</feature>
<dbReference type="RefSeq" id="WP_286336889.1">
    <property type="nucleotide sequence ID" value="NZ_AP027370.1"/>
</dbReference>
<comment type="catalytic activity">
    <reaction evidence="1 8">
        <text>Release of an N-terminal amino acid, Xaa-|-Yaa-, in which Xaa is preferably Leu, but may be other amino acids including Pro although not Arg or Lys, and Yaa may be Pro. Amino acid amides and methyl esters are also readily hydrolyzed, but rates on arylamides are exceedingly low.</text>
        <dbReference type="EC" id="3.4.11.1"/>
    </reaction>
</comment>
<evidence type="ECO:0000256" key="8">
    <source>
        <dbReference type="HAMAP-Rule" id="MF_00181"/>
    </source>
</evidence>
<dbReference type="GO" id="GO:0004177">
    <property type="term" value="F:aminopeptidase activity"/>
    <property type="evidence" value="ECO:0007669"/>
    <property type="project" value="UniProtKB-KW"/>
</dbReference>
<dbReference type="CDD" id="cd00433">
    <property type="entry name" value="Peptidase_M17"/>
    <property type="match status" value="1"/>
</dbReference>
<keyword evidence="6 8" id="KW-0378">Hydrolase</keyword>
<keyword evidence="4 8" id="KW-0031">Aminopeptidase</keyword>
<keyword evidence="8" id="KW-0479">Metal-binding</keyword>
<feature type="binding site" evidence="8">
    <location>
        <position position="252"/>
    </location>
    <ligand>
        <name>Mn(2+)</name>
        <dbReference type="ChEBI" id="CHEBI:29035"/>
        <label>1</label>
    </ligand>
</feature>
<dbReference type="EC" id="3.4.11.10" evidence="8"/>
<dbReference type="PANTHER" id="PTHR11963:SF23">
    <property type="entry name" value="CYTOSOL AMINOPEPTIDASE"/>
    <property type="match status" value="1"/>
</dbReference>
<dbReference type="NCBIfam" id="NF002073">
    <property type="entry name" value="PRK00913.1-2"/>
    <property type="match status" value="1"/>
</dbReference>
<dbReference type="Pfam" id="PF00883">
    <property type="entry name" value="Peptidase_M17"/>
    <property type="match status" value="1"/>
</dbReference>
<feature type="binding site" evidence="8">
    <location>
        <position position="247"/>
    </location>
    <ligand>
        <name>Mn(2+)</name>
        <dbReference type="ChEBI" id="CHEBI:29035"/>
        <label>2</label>
    </ligand>
</feature>
<dbReference type="PRINTS" id="PR00481">
    <property type="entry name" value="LAMNOPPTDASE"/>
</dbReference>
<name>A0ABM8FNM1_9BACT</name>
<dbReference type="Gene3D" id="3.40.630.10">
    <property type="entry name" value="Zn peptidases"/>
    <property type="match status" value="1"/>
</dbReference>
<feature type="binding site" evidence="8">
    <location>
        <position position="329"/>
    </location>
    <ligand>
        <name>Mn(2+)</name>
        <dbReference type="ChEBI" id="CHEBI:29035"/>
        <label>1</label>
    </ligand>
</feature>
<keyword evidence="7 8" id="KW-0464">Manganese</keyword>
<dbReference type="Proteomes" id="UP001321445">
    <property type="component" value="Chromosome"/>
</dbReference>
<evidence type="ECO:0000256" key="2">
    <source>
        <dbReference type="ARBA" id="ARBA00000967"/>
    </source>
</evidence>
<accession>A0ABM8FNM1</accession>
<dbReference type="InterPro" id="IPR043472">
    <property type="entry name" value="Macro_dom-like"/>
</dbReference>